<protein>
    <submittedName>
        <fullName evidence="2">FHA domain-containing protein</fullName>
    </submittedName>
</protein>
<dbReference type="Gene3D" id="2.60.200.20">
    <property type="match status" value="1"/>
</dbReference>
<dbReference type="PROSITE" id="PS50006">
    <property type="entry name" value="FHA_DOMAIN"/>
    <property type="match status" value="1"/>
</dbReference>
<organism evidence="2 3">
    <name type="scientific">Paenibacillus sepulcri</name>
    <dbReference type="NCBI Taxonomy" id="359917"/>
    <lineage>
        <taxon>Bacteria</taxon>
        <taxon>Bacillati</taxon>
        <taxon>Bacillota</taxon>
        <taxon>Bacilli</taxon>
        <taxon>Bacillales</taxon>
        <taxon>Paenibacillaceae</taxon>
        <taxon>Paenibacillus</taxon>
    </lineage>
</organism>
<dbReference type="EMBL" id="JAHZIK010000293">
    <property type="protein sequence ID" value="MBW7455047.1"/>
    <property type="molecule type" value="Genomic_DNA"/>
</dbReference>
<feature type="non-terminal residue" evidence="2">
    <location>
        <position position="1"/>
    </location>
</feature>
<gene>
    <name evidence="2" type="ORF">K0U00_13485</name>
</gene>
<feature type="domain" description="FHA" evidence="1">
    <location>
        <begin position="14"/>
        <end position="64"/>
    </location>
</feature>
<evidence type="ECO:0000259" key="1">
    <source>
        <dbReference type="PROSITE" id="PS50006"/>
    </source>
</evidence>
<dbReference type="CDD" id="cd00060">
    <property type="entry name" value="FHA"/>
    <property type="match status" value="1"/>
</dbReference>
<dbReference type="InterPro" id="IPR008984">
    <property type="entry name" value="SMAD_FHA_dom_sf"/>
</dbReference>
<reference evidence="2 3" key="1">
    <citation type="submission" date="2021-07" db="EMBL/GenBank/DDBJ databases">
        <title>Paenibacillus radiodurans sp. nov., isolated from the southeastern edge of Tengger Desert.</title>
        <authorList>
            <person name="Zhang G."/>
        </authorList>
    </citation>
    <scope>NUCLEOTIDE SEQUENCE [LARGE SCALE GENOMIC DNA]</scope>
    <source>
        <strain evidence="2 3">CCM 7311</strain>
    </source>
</reference>
<dbReference type="Proteomes" id="UP001519887">
    <property type="component" value="Unassembled WGS sequence"/>
</dbReference>
<comment type="caution">
    <text evidence="2">The sequence shown here is derived from an EMBL/GenBank/DDBJ whole genome shotgun (WGS) entry which is preliminary data.</text>
</comment>
<dbReference type="Pfam" id="PF00498">
    <property type="entry name" value="FHA"/>
    <property type="match status" value="1"/>
</dbReference>
<evidence type="ECO:0000313" key="3">
    <source>
        <dbReference type="Proteomes" id="UP001519887"/>
    </source>
</evidence>
<dbReference type="InterPro" id="IPR000253">
    <property type="entry name" value="FHA_dom"/>
</dbReference>
<evidence type="ECO:0000313" key="2">
    <source>
        <dbReference type="EMBL" id="MBW7455047.1"/>
    </source>
</evidence>
<accession>A0ABS7C2B0</accession>
<proteinExistence type="predicted"/>
<name>A0ABS7C2B0_9BACL</name>
<keyword evidence="3" id="KW-1185">Reference proteome</keyword>
<dbReference type="SMART" id="SM00240">
    <property type="entry name" value="FHA"/>
    <property type="match status" value="1"/>
</dbReference>
<dbReference type="SUPFAM" id="SSF49879">
    <property type="entry name" value="SMAD/FHA domain"/>
    <property type="match status" value="1"/>
</dbReference>
<sequence>DGKMDKVSMVAERFVIGRSAEAAHYVDASSGISRSHVELMAAGEAWTVQDVGSRNGSTLNGDSMIPYKIYQLQHGDILQLAGDKGPKYKFRAE</sequence>